<evidence type="ECO:0000313" key="2">
    <source>
        <dbReference type="Proteomes" id="UP000220768"/>
    </source>
</evidence>
<sequence>MREEARLIILKALAEQTNESLSSSMLEPVLARFAIHQERPWIHGEVEYLRNMGAVTVLPAGSVKIITLTALGKRHVDRHVAIEGVKRPSRPGA</sequence>
<evidence type="ECO:0008006" key="3">
    <source>
        <dbReference type="Google" id="ProtNLM"/>
    </source>
</evidence>
<dbReference type="AlphaFoldDB" id="A0A2A6JIW0"/>
<dbReference type="Proteomes" id="UP000220768">
    <property type="component" value="Unassembled WGS sequence"/>
</dbReference>
<dbReference type="EMBL" id="NWSV01000002">
    <property type="protein sequence ID" value="PDT05965.1"/>
    <property type="molecule type" value="Genomic_DNA"/>
</dbReference>
<comment type="caution">
    <text evidence="1">The sequence shown here is derived from an EMBL/GenBank/DDBJ whole genome shotgun (WGS) entry which is preliminary data.</text>
</comment>
<gene>
    <name evidence="1" type="ORF">CO666_03690</name>
</gene>
<organism evidence="1 2">
    <name type="scientific">Rhizobium chutanense</name>
    <dbReference type="NCBI Taxonomy" id="2035448"/>
    <lineage>
        <taxon>Bacteria</taxon>
        <taxon>Pseudomonadati</taxon>
        <taxon>Pseudomonadota</taxon>
        <taxon>Alphaproteobacteria</taxon>
        <taxon>Hyphomicrobiales</taxon>
        <taxon>Rhizobiaceae</taxon>
        <taxon>Rhizobium/Agrobacterium group</taxon>
        <taxon>Rhizobium</taxon>
    </lineage>
</organism>
<accession>A0A2A6JIW0</accession>
<reference evidence="1 2" key="1">
    <citation type="submission" date="2017-09" db="EMBL/GenBank/DDBJ databases">
        <title>Comparative genomics of rhizobia isolated from Phaseolus vulgaris in China.</title>
        <authorList>
            <person name="Tong W."/>
        </authorList>
    </citation>
    <scope>NUCLEOTIDE SEQUENCE [LARGE SCALE GENOMIC DNA]</scope>
    <source>
        <strain evidence="1 2">C5</strain>
    </source>
</reference>
<evidence type="ECO:0000313" key="1">
    <source>
        <dbReference type="EMBL" id="PDT05965.1"/>
    </source>
</evidence>
<protein>
    <recommendedName>
        <fullName evidence="3">Phage related protein</fullName>
    </recommendedName>
</protein>
<proteinExistence type="predicted"/>
<name>A0A2A6JIW0_9HYPH</name>
<keyword evidence="2" id="KW-1185">Reference proteome</keyword>